<keyword evidence="10 11" id="KW-0998">Cell outer membrane</keyword>
<dbReference type="RefSeq" id="WP_154374659.1">
    <property type="nucleotide sequence ID" value="NZ_WKJK01000003.1"/>
</dbReference>
<feature type="domain" description="TonB-dependent receptor-like beta-barrel" evidence="14">
    <location>
        <begin position="276"/>
        <end position="707"/>
    </location>
</feature>
<dbReference type="Pfam" id="PF07715">
    <property type="entry name" value="Plug"/>
    <property type="match status" value="1"/>
</dbReference>
<evidence type="ECO:0000259" key="15">
    <source>
        <dbReference type="Pfam" id="PF07715"/>
    </source>
</evidence>
<dbReference type="GO" id="GO:0009279">
    <property type="term" value="C:cell outer membrane"/>
    <property type="evidence" value="ECO:0007669"/>
    <property type="project" value="UniProtKB-SubCell"/>
</dbReference>
<evidence type="ECO:0000259" key="14">
    <source>
        <dbReference type="Pfam" id="PF00593"/>
    </source>
</evidence>
<accession>A0A6I2KUW8</accession>
<evidence type="ECO:0000256" key="4">
    <source>
        <dbReference type="ARBA" id="ARBA00022496"/>
    </source>
</evidence>
<evidence type="ECO:0000256" key="6">
    <source>
        <dbReference type="ARBA" id="ARBA00023004"/>
    </source>
</evidence>
<dbReference type="Proteomes" id="UP000433309">
    <property type="component" value="Unassembled WGS sequence"/>
</dbReference>
<evidence type="ECO:0000313" key="16">
    <source>
        <dbReference type="EMBL" id="MRW89815.1"/>
    </source>
</evidence>
<sequence>MHYMRLSRLNRALAAAGIFTTGLAMAQTADTTKQTGIQEVVVTAQKVAQPASKTPLALSVLGGEDLKEAGITEPRALADMVPNVQIGQESGKLQIAIRGVVSLDMTEKGDPSAAFNVDGAYIARPEAQGSAFFDLDRIEVLRGPQGTLYGRNATAGALNIITAKPEKQLGGKVSVELGNYNTKRVEGMVNIPINAMWGLRAAVSGNRHDSYLNPGPNTDIPLESQDDRAGRIHLLGTFSKDTSLLLTAETSRVKGGGSTPVPISNFFNGTAVDTLAFSPAGTGNNISNPVYVDRGATEQLTTSQRFIGTNGHRNNKADSLRAEFKTSLGDSVGLSYQVARLKTELDELQNGIYFGFPLTGLISGSSQSTSHELRLNSTTNGPLRWVAGAYYFTEWIDRYTDYTTYITAPFGSFNVLVPYRPYITNKSKAVFGQATYAVRDDTRVTVGLRFTRDEKTGTDPLAGTVSEDGSGVSSAAYSNHVKFSNTSWKLGVDHDLSKKIMLYASVATGYKAGGFNDQATAGSYKPEHLTAFETGVKGRFFDNTLQVTGNYFHYDYKDLQLTSIVCRSADVTTCGSQTTNAANAKVDGAELESTLLVGENGTLRANVALTKAKFKSYHPNATDDWSGDSLDRAPEHTLGLAYTHRYTLPGGAELSATAQTRFSASYYISDPSAGIRYQQPSFHKSEVSLGYTSQSGKVRVQLYAKNLENEITIESRVPGTFFVGDPRTYGIRTSYSF</sequence>
<dbReference type="PANTHER" id="PTHR32552:SF81">
    <property type="entry name" value="TONB-DEPENDENT OUTER MEMBRANE RECEPTOR"/>
    <property type="match status" value="1"/>
</dbReference>
<comment type="similarity">
    <text evidence="11 12">Belongs to the TonB-dependent receptor family.</text>
</comment>
<dbReference type="Gene3D" id="2.40.170.20">
    <property type="entry name" value="TonB-dependent receptor, beta-barrel domain"/>
    <property type="match status" value="1"/>
</dbReference>
<evidence type="ECO:0000256" key="10">
    <source>
        <dbReference type="ARBA" id="ARBA00023237"/>
    </source>
</evidence>
<dbReference type="Pfam" id="PF00593">
    <property type="entry name" value="TonB_dep_Rec_b-barrel"/>
    <property type="match status" value="1"/>
</dbReference>
<feature type="signal peptide" evidence="13">
    <location>
        <begin position="1"/>
        <end position="26"/>
    </location>
</feature>
<evidence type="ECO:0000256" key="3">
    <source>
        <dbReference type="ARBA" id="ARBA00022452"/>
    </source>
</evidence>
<comment type="caution">
    <text evidence="16">The sequence shown here is derived from an EMBL/GenBank/DDBJ whole genome shotgun (WGS) entry which is preliminary data.</text>
</comment>
<evidence type="ECO:0000256" key="5">
    <source>
        <dbReference type="ARBA" id="ARBA00022692"/>
    </source>
</evidence>
<dbReference type="EMBL" id="WKJK01000003">
    <property type="protein sequence ID" value="MRW89815.1"/>
    <property type="molecule type" value="Genomic_DNA"/>
</dbReference>
<feature type="chain" id="PRO_5026086871" evidence="13">
    <location>
        <begin position="27"/>
        <end position="737"/>
    </location>
</feature>
<keyword evidence="8 12" id="KW-0798">TonB box</keyword>
<evidence type="ECO:0000256" key="7">
    <source>
        <dbReference type="ARBA" id="ARBA00023065"/>
    </source>
</evidence>
<evidence type="ECO:0000256" key="13">
    <source>
        <dbReference type="SAM" id="SignalP"/>
    </source>
</evidence>
<evidence type="ECO:0000313" key="17">
    <source>
        <dbReference type="Proteomes" id="UP000433309"/>
    </source>
</evidence>
<evidence type="ECO:0000256" key="11">
    <source>
        <dbReference type="PROSITE-ProRule" id="PRU01360"/>
    </source>
</evidence>
<dbReference type="AlphaFoldDB" id="A0A6I2KUW8"/>
<evidence type="ECO:0000256" key="8">
    <source>
        <dbReference type="ARBA" id="ARBA00023077"/>
    </source>
</evidence>
<dbReference type="PANTHER" id="PTHR32552">
    <property type="entry name" value="FERRICHROME IRON RECEPTOR-RELATED"/>
    <property type="match status" value="1"/>
</dbReference>
<proteinExistence type="inferred from homology"/>
<evidence type="ECO:0000256" key="1">
    <source>
        <dbReference type="ARBA" id="ARBA00004571"/>
    </source>
</evidence>
<keyword evidence="13" id="KW-0732">Signal</keyword>
<feature type="domain" description="TonB-dependent receptor plug" evidence="15">
    <location>
        <begin position="51"/>
        <end position="157"/>
    </location>
</feature>
<dbReference type="InterPro" id="IPR000531">
    <property type="entry name" value="Beta-barrel_TonB"/>
</dbReference>
<keyword evidence="9 11" id="KW-0472">Membrane</keyword>
<name>A0A6I2KUW8_9BURK</name>
<evidence type="ECO:0000256" key="2">
    <source>
        <dbReference type="ARBA" id="ARBA00022448"/>
    </source>
</evidence>
<keyword evidence="3 11" id="KW-1134">Transmembrane beta strand</keyword>
<dbReference type="GO" id="GO:0006826">
    <property type="term" value="P:iron ion transport"/>
    <property type="evidence" value="ECO:0007669"/>
    <property type="project" value="UniProtKB-KW"/>
</dbReference>
<keyword evidence="6" id="KW-0408">Iron</keyword>
<keyword evidence="17" id="KW-1185">Reference proteome</keyword>
<gene>
    <name evidence="16" type="ORF">GJ699_07450</name>
</gene>
<organism evidence="16 17">
    <name type="scientific">Duganella guangzhouensis</name>
    <dbReference type="NCBI Taxonomy" id="2666084"/>
    <lineage>
        <taxon>Bacteria</taxon>
        <taxon>Pseudomonadati</taxon>
        <taxon>Pseudomonadota</taxon>
        <taxon>Betaproteobacteria</taxon>
        <taxon>Burkholderiales</taxon>
        <taxon>Oxalobacteraceae</taxon>
        <taxon>Telluria group</taxon>
        <taxon>Duganella</taxon>
    </lineage>
</organism>
<dbReference type="SUPFAM" id="SSF56935">
    <property type="entry name" value="Porins"/>
    <property type="match status" value="1"/>
</dbReference>
<evidence type="ECO:0000256" key="12">
    <source>
        <dbReference type="RuleBase" id="RU003357"/>
    </source>
</evidence>
<reference evidence="16 17" key="1">
    <citation type="submission" date="2019-11" db="EMBL/GenBank/DDBJ databases">
        <title>Novel species isolated from a subtropical stream in China.</title>
        <authorList>
            <person name="Lu H."/>
        </authorList>
    </citation>
    <scope>NUCLEOTIDE SEQUENCE [LARGE SCALE GENOMIC DNA]</scope>
    <source>
        <strain evidence="16 17">FT80W</strain>
    </source>
</reference>
<keyword evidence="2 11" id="KW-0813">Transport</keyword>
<comment type="subcellular location">
    <subcellularLocation>
        <location evidence="1 11">Cell outer membrane</location>
        <topology evidence="1 11">Multi-pass membrane protein</topology>
    </subcellularLocation>
</comment>
<keyword evidence="16" id="KW-0675">Receptor</keyword>
<keyword evidence="7" id="KW-0406">Ion transport</keyword>
<dbReference type="InterPro" id="IPR039426">
    <property type="entry name" value="TonB-dep_rcpt-like"/>
</dbReference>
<dbReference type="InterPro" id="IPR012910">
    <property type="entry name" value="Plug_dom"/>
</dbReference>
<dbReference type="PROSITE" id="PS52016">
    <property type="entry name" value="TONB_DEPENDENT_REC_3"/>
    <property type="match status" value="1"/>
</dbReference>
<keyword evidence="4" id="KW-0410">Iron transport</keyword>
<dbReference type="InterPro" id="IPR036942">
    <property type="entry name" value="Beta-barrel_TonB_sf"/>
</dbReference>
<keyword evidence="5 11" id="KW-0812">Transmembrane</keyword>
<protein>
    <submittedName>
        <fullName evidence="16">TonB-dependent receptor</fullName>
    </submittedName>
</protein>
<evidence type="ECO:0000256" key="9">
    <source>
        <dbReference type="ARBA" id="ARBA00023136"/>
    </source>
</evidence>